<evidence type="ECO:0000313" key="1">
    <source>
        <dbReference type="EMBL" id="EEP28134.1"/>
    </source>
</evidence>
<reference evidence="1" key="1">
    <citation type="submission" date="2009-04" db="EMBL/GenBank/DDBJ databases">
        <authorList>
            <person name="Weinstock G."/>
            <person name="Sodergren E."/>
            <person name="Clifton S."/>
            <person name="Fulton L."/>
            <person name="Fulton B."/>
            <person name="Courtney L."/>
            <person name="Fronick C."/>
            <person name="Harrison M."/>
            <person name="Strong C."/>
            <person name="Farmer C."/>
            <person name="Delahaunty K."/>
            <person name="Markovic C."/>
            <person name="Hall O."/>
            <person name="Minx P."/>
            <person name="Tomlinson C."/>
            <person name="Mitreva M."/>
            <person name="Nelson J."/>
            <person name="Hou S."/>
            <person name="Wollam A."/>
            <person name="Pepin K.H."/>
            <person name="Johnson M."/>
            <person name="Bhonagiri V."/>
            <person name="Nash W.E."/>
            <person name="Warren W."/>
            <person name="Chinwalla A."/>
            <person name="Mardis E.R."/>
            <person name="Wilson R.K."/>
        </authorList>
    </citation>
    <scope>NUCLEOTIDE SEQUENCE [LARGE SCALE GENOMIC DNA]</scope>
    <source>
        <strain evidence="1">DSM 14600</strain>
    </source>
</reference>
<sequence length="51" mass="5777">MRSHFGCCIISEQKNCACQSFFMHMAALKKSGFPKEPAPTFKTYDLIEISC</sequence>
<accession>C4GAJ1</accession>
<name>C4GAJ1_9FIRM</name>
<dbReference type="AlphaFoldDB" id="C4GAJ1"/>
<protein>
    <submittedName>
        <fullName evidence="1">Uncharacterized protein</fullName>
    </submittedName>
</protein>
<dbReference type="EMBL" id="ACIP02000002">
    <property type="protein sequence ID" value="EEP28134.1"/>
    <property type="molecule type" value="Genomic_DNA"/>
</dbReference>
<keyword evidence="2" id="KW-1185">Reference proteome</keyword>
<organism evidence="1 2">
    <name type="scientific">Shuttleworthella satelles DSM 14600</name>
    <dbReference type="NCBI Taxonomy" id="626523"/>
    <lineage>
        <taxon>Bacteria</taxon>
        <taxon>Bacillati</taxon>
        <taxon>Bacillota</taxon>
        <taxon>Clostridia</taxon>
        <taxon>Lachnospirales</taxon>
        <taxon>Lachnospiraceae</taxon>
        <taxon>Shuttleworthella</taxon>
    </lineage>
</organism>
<gene>
    <name evidence="1" type="ORF">GCWU000342_00942</name>
</gene>
<dbReference type="Proteomes" id="UP000003494">
    <property type="component" value="Unassembled WGS sequence"/>
</dbReference>
<dbReference type="HOGENOM" id="CLU_3103787_0_0_9"/>
<proteinExistence type="predicted"/>
<comment type="caution">
    <text evidence="1">The sequence shown here is derived from an EMBL/GenBank/DDBJ whole genome shotgun (WGS) entry which is preliminary data.</text>
</comment>
<evidence type="ECO:0000313" key="2">
    <source>
        <dbReference type="Proteomes" id="UP000003494"/>
    </source>
</evidence>